<evidence type="ECO:0000256" key="1">
    <source>
        <dbReference type="SAM" id="MobiDB-lite"/>
    </source>
</evidence>
<accession>A0A0H5QP05</accession>
<feature type="non-terminal residue" evidence="2">
    <location>
        <position position="117"/>
    </location>
</feature>
<dbReference type="AlphaFoldDB" id="A0A0H5QP05"/>
<proteinExistence type="predicted"/>
<sequence>MSMFRKQFAHQFWRRKLNVTGKVTDPNSHLNNASDQRVPVFKKHSNREQHLFGSGVSTDPPVDHLTAKSNFNRNSDPARCVDSRNHRDTQEIYEGAVKSSYDRGMLNTMGGHPGGDR</sequence>
<evidence type="ECO:0000313" key="2">
    <source>
        <dbReference type="EMBL" id="CRZ03830.1"/>
    </source>
</evidence>
<organism evidence="2">
    <name type="scientific">Spongospora subterranea</name>
    <dbReference type="NCBI Taxonomy" id="70186"/>
    <lineage>
        <taxon>Eukaryota</taxon>
        <taxon>Sar</taxon>
        <taxon>Rhizaria</taxon>
        <taxon>Endomyxa</taxon>
        <taxon>Phytomyxea</taxon>
        <taxon>Plasmodiophorida</taxon>
        <taxon>Plasmodiophoridae</taxon>
        <taxon>Spongospora</taxon>
    </lineage>
</organism>
<feature type="compositionally biased region" description="Basic and acidic residues" evidence="1">
    <location>
        <begin position="79"/>
        <end position="90"/>
    </location>
</feature>
<protein>
    <submittedName>
        <fullName evidence="2">Uncharacterized protein</fullName>
    </submittedName>
</protein>
<feature type="region of interest" description="Disordered" evidence="1">
    <location>
        <begin position="68"/>
        <end position="117"/>
    </location>
</feature>
<reference evidence="2" key="1">
    <citation type="submission" date="2015-04" db="EMBL/GenBank/DDBJ databases">
        <title>The genome sequence of the plant pathogenic Rhizarian Plasmodiophora brassicae reveals insights in its biotrophic life cycle and the origin of chitin synthesis.</title>
        <authorList>
            <person name="Schwelm A."/>
            <person name="Fogelqvist J."/>
            <person name="Knaust A."/>
            <person name="Julke S."/>
            <person name="Lilja T."/>
            <person name="Dhandapani V."/>
            <person name="Bonilla-Rosso G."/>
            <person name="Karlsson M."/>
            <person name="Shevchenko A."/>
            <person name="Choi S.R."/>
            <person name="Kim H.G."/>
            <person name="Park J.Y."/>
            <person name="Lim Y.P."/>
            <person name="Ludwig-Muller J."/>
            <person name="Dixelius C."/>
        </authorList>
    </citation>
    <scope>NUCLEOTIDE SEQUENCE</scope>
    <source>
        <tissue evidence="2">Potato root galls</tissue>
    </source>
</reference>
<name>A0A0H5QP05_9EUKA</name>
<dbReference type="EMBL" id="HACM01003388">
    <property type="protein sequence ID" value="CRZ03830.1"/>
    <property type="molecule type" value="Transcribed_RNA"/>
</dbReference>